<reference evidence="7 8" key="1">
    <citation type="journal article" date="2013" name="Genome Announc.">
        <title>Draft Genome Sequence of Rhodococcus rhodnii Strain LMG5362, a Symbiont of Rhodnius prolixus (Hemiptera, Reduviidae, Triatominae), the Principle Vector of Trypanosoma cruzi.</title>
        <authorList>
            <person name="Pachebat J.A."/>
            <person name="van Keulen G."/>
            <person name="Whitten M.M."/>
            <person name="Girdwood S."/>
            <person name="Del Sol R."/>
            <person name="Dyson P.J."/>
            <person name="Facey P.D."/>
        </authorList>
    </citation>
    <scope>NUCLEOTIDE SEQUENCE [LARGE SCALE GENOMIC DNA]</scope>
    <source>
        <strain evidence="7 8">LMG 5362</strain>
    </source>
</reference>
<dbReference type="PRINTS" id="PR01270">
    <property type="entry name" value="HDASUPER"/>
</dbReference>
<dbReference type="InterPro" id="IPR037138">
    <property type="entry name" value="His_deacetylse_dom_sf"/>
</dbReference>
<evidence type="ECO:0000313" key="7">
    <source>
        <dbReference type="EMBL" id="EOM78223.1"/>
    </source>
</evidence>
<comment type="caution">
    <text evidence="7">The sequence shown here is derived from an EMBL/GenBank/DDBJ whole genome shotgun (WGS) entry which is preliminary data.</text>
</comment>
<comment type="similarity">
    <text evidence="2">Belongs to the histone deacetylase family.</text>
</comment>
<dbReference type="Proteomes" id="UP000013525">
    <property type="component" value="Unassembled WGS sequence"/>
</dbReference>
<evidence type="ECO:0000256" key="2">
    <source>
        <dbReference type="ARBA" id="ARBA00005947"/>
    </source>
</evidence>
<evidence type="ECO:0000313" key="8">
    <source>
        <dbReference type="Proteomes" id="UP000013525"/>
    </source>
</evidence>
<name>R7WSD2_9NOCA</name>
<dbReference type="PATRIC" id="fig|1273125.3.peg.406"/>
<dbReference type="Gene3D" id="3.40.800.20">
    <property type="entry name" value="Histone deacetylase domain"/>
    <property type="match status" value="1"/>
</dbReference>
<protein>
    <recommendedName>
        <fullName evidence="3">Acetoin utilization protein AcuC</fullName>
    </recommendedName>
</protein>
<dbReference type="GO" id="GO:0004407">
    <property type="term" value="F:histone deacetylase activity"/>
    <property type="evidence" value="ECO:0007669"/>
    <property type="project" value="TreeGrafter"/>
</dbReference>
<dbReference type="InterPro" id="IPR003085">
    <property type="entry name" value="AcuC"/>
</dbReference>
<feature type="domain" description="Histone deacetylase" evidence="6">
    <location>
        <begin position="71"/>
        <end position="370"/>
    </location>
</feature>
<evidence type="ECO:0000256" key="5">
    <source>
        <dbReference type="SAM" id="MobiDB-lite"/>
    </source>
</evidence>
<dbReference type="UniPathway" id="UPA00040"/>
<dbReference type="InterPro" id="IPR023696">
    <property type="entry name" value="Ureohydrolase_dom_sf"/>
</dbReference>
<dbReference type="CDD" id="cd09994">
    <property type="entry name" value="HDAC_AcuC_like"/>
    <property type="match status" value="1"/>
</dbReference>
<evidence type="ECO:0000256" key="3">
    <source>
        <dbReference type="ARBA" id="ARBA00020218"/>
    </source>
</evidence>
<dbReference type="EMBL" id="APMY01000010">
    <property type="protein sequence ID" value="EOM78223.1"/>
    <property type="molecule type" value="Genomic_DNA"/>
</dbReference>
<feature type="region of interest" description="Disordered" evidence="5">
    <location>
        <begin position="27"/>
        <end position="49"/>
    </location>
</feature>
<sequence length="459" mass="48471">MNRGCSIVWARRPLPALPGSPVIAGTSVPPHSSVHHMTASPLSPETAVHDAGDGSVIWTPEYLDYRWSATHPMNPTRLVLTMDLAAGLGVLDGVETVRPDRASDDEILRIHTRAYLDAVKVAGESGRDGVTALDLDHGLGNDDNPVFPHMHEASAALAGGSLAAAREIASGRVRRAVSIGGGMHHAMPDWASGFCVYNDAAIAISWLLDNGFDRIAYIDVDAHHGDGVQHAFLSDPRVLTVSIHQHPATLWPNTGWASEIGDGAGEGTAVNLPVLPGTVDSIWLRGFHAVVPAAVEAFGPQIVVSQCGVDNHREDPLADLALTVDGQRAAFLAMRDLADRLCEGRWLAVGGGGYGLVRVVPRAWTHLIAAALGRDLDPSTLVPEPWRAQAAGVIADIELPECMSDGGDTAYRAWDGPGGTPETGTPAVDRALTRVDAAIAATRRAAFPLLGLDPEDPRD</sequence>
<dbReference type="SUPFAM" id="SSF52768">
    <property type="entry name" value="Arginase/deacetylase"/>
    <property type="match status" value="1"/>
</dbReference>
<evidence type="ECO:0000256" key="1">
    <source>
        <dbReference type="ARBA" id="ARBA00005101"/>
    </source>
</evidence>
<evidence type="ECO:0000256" key="4">
    <source>
        <dbReference type="ARBA" id="ARBA00022627"/>
    </source>
</evidence>
<dbReference type="InterPro" id="IPR000286">
    <property type="entry name" value="HDACs"/>
</dbReference>
<evidence type="ECO:0000259" key="6">
    <source>
        <dbReference type="Pfam" id="PF00850"/>
    </source>
</evidence>
<keyword evidence="8" id="KW-1185">Reference proteome</keyword>
<dbReference type="PANTHER" id="PTHR10625:SF10">
    <property type="entry name" value="HISTONE DEACETYLASE HDAC1"/>
    <property type="match status" value="1"/>
</dbReference>
<dbReference type="Pfam" id="PF00850">
    <property type="entry name" value="Hist_deacetyl"/>
    <property type="match status" value="1"/>
</dbReference>
<dbReference type="AlphaFoldDB" id="R7WSD2"/>
<organism evidence="7 8">
    <name type="scientific">Rhodococcus rhodnii LMG 5362</name>
    <dbReference type="NCBI Taxonomy" id="1273125"/>
    <lineage>
        <taxon>Bacteria</taxon>
        <taxon>Bacillati</taxon>
        <taxon>Actinomycetota</taxon>
        <taxon>Actinomycetes</taxon>
        <taxon>Mycobacteriales</taxon>
        <taxon>Nocardiaceae</taxon>
        <taxon>Rhodococcus</taxon>
    </lineage>
</organism>
<proteinExistence type="inferred from homology"/>
<accession>R7WSD2</accession>
<dbReference type="eggNOG" id="COG0123">
    <property type="taxonomic scope" value="Bacteria"/>
</dbReference>
<dbReference type="GO" id="GO:0045150">
    <property type="term" value="P:acetoin catabolic process"/>
    <property type="evidence" value="ECO:0007669"/>
    <property type="project" value="UniProtKB-UniPathway"/>
</dbReference>
<keyword evidence="4" id="KW-0006">Acetoin catabolism</keyword>
<dbReference type="PANTHER" id="PTHR10625">
    <property type="entry name" value="HISTONE DEACETYLASE HDAC1-RELATED"/>
    <property type="match status" value="1"/>
</dbReference>
<dbReference type="GO" id="GO:0040029">
    <property type="term" value="P:epigenetic regulation of gene expression"/>
    <property type="evidence" value="ECO:0007669"/>
    <property type="project" value="TreeGrafter"/>
</dbReference>
<dbReference type="PRINTS" id="PR01272">
    <property type="entry name" value="ACUCPROTEIN"/>
</dbReference>
<gene>
    <name evidence="7" type="ORF">Rrhod_0414</name>
</gene>
<comment type="pathway">
    <text evidence="1">Ketone degradation; acetoin degradation.</text>
</comment>
<dbReference type="InterPro" id="IPR023801">
    <property type="entry name" value="His_deacetylse_dom"/>
</dbReference>